<protein>
    <recommendedName>
        <fullName evidence="4">Single-stranded DNA-binding protein</fullName>
    </recommendedName>
</protein>
<reference evidence="2 3" key="1">
    <citation type="submission" date="2023-02" db="EMBL/GenBank/DDBJ databases">
        <title>Oceanobacillus kimchii IFOP_LL358 isolated form Alexandrium catenella lab strain.</title>
        <authorList>
            <person name="Gajardo G."/>
            <person name="Ueki S."/>
            <person name="Maruyama F."/>
        </authorList>
    </citation>
    <scope>NUCLEOTIDE SEQUENCE [LARGE SCALE GENOMIC DNA]</scope>
    <source>
        <strain evidence="2 3">IFOP_LL358</strain>
    </source>
</reference>
<comment type="caution">
    <text evidence="2">The sequence shown here is derived from an EMBL/GenBank/DDBJ whole genome shotgun (WGS) entry which is preliminary data.</text>
</comment>
<feature type="compositionally biased region" description="Basic and acidic residues" evidence="1">
    <location>
        <begin position="254"/>
        <end position="290"/>
    </location>
</feature>
<keyword evidence="3" id="KW-1185">Reference proteome</keyword>
<evidence type="ECO:0000256" key="1">
    <source>
        <dbReference type="SAM" id="MobiDB-lite"/>
    </source>
</evidence>
<organism evidence="2 3">
    <name type="scientific">Oceanobacillus kimchii</name>
    <dbReference type="NCBI Taxonomy" id="746691"/>
    <lineage>
        <taxon>Bacteria</taxon>
        <taxon>Bacillati</taxon>
        <taxon>Bacillota</taxon>
        <taxon>Bacilli</taxon>
        <taxon>Bacillales</taxon>
        <taxon>Bacillaceae</taxon>
        <taxon>Oceanobacillus</taxon>
    </lineage>
</organism>
<feature type="region of interest" description="Disordered" evidence="1">
    <location>
        <begin position="303"/>
        <end position="341"/>
    </location>
</feature>
<dbReference type="RefSeq" id="WP_317958098.1">
    <property type="nucleotide sequence ID" value="NZ_BSKO01000001.1"/>
</dbReference>
<name>A0ABQ5TKE9_9BACI</name>
<sequence>MTKELKPTYGDFALRGKVTWIERPKAFREDTGSSGYTYRGLSFGVKTADDNIVAVDMFQTKFDEVQLQNIETKKRDKKVSYGEHDVEDLPDGYRLFMPVNLGLEKDDKGDNIKKQLIQYDAIKYIKDNLKNDQSVFIFGSNRFSEYEKDGNTTLQHQFEPRGIYLTSDAYEDEKFTSQATFKQTIVLRKTEKKENRLIVDAYIITDKKGNFVPHRFYVDITKYKAFAMNLHKLKFGSILNVEGIIRHTVTQKQVETKDNGWGESPEPRTNETVKKELEITKAEKPKKDDEEYYSKVDFTKKVEKKQEDNPFDEKEEGNDNDWGSSPTEEDIFEEDEEDPFA</sequence>
<evidence type="ECO:0008006" key="4">
    <source>
        <dbReference type="Google" id="ProtNLM"/>
    </source>
</evidence>
<feature type="region of interest" description="Disordered" evidence="1">
    <location>
        <begin position="252"/>
        <end position="290"/>
    </location>
</feature>
<dbReference type="EMBL" id="BSKO01000001">
    <property type="protein sequence ID" value="GLO66221.1"/>
    <property type="molecule type" value="Genomic_DNA"/>
</dbReference>
<feature type="compositionally biased region" description="Basic and acidic residues" evidence="1">
    <location>
        <begin position="303"/>
        <end position="312"/>
    </location>
</feature>
<proteinExistence type="predicted"/>
<dbReference type="Proteomes" id="UP001275436">
    <property type="component" value="Unassembled WGS sequence"/>
</dbReference>
<accession>A0ABQ5TKE9</accession>
<evidence type="ECO:0000313" key="2">
    <source>
        <dbReference type="EMBL" id="GLO66221.1"/>
    </source>
</evidence>
<gene>
    <name evidence="2" type="ORF">MACH08_20050</name>
</gene>
<evidence type="ECO:0000313" key="3">
    <source>
        <dbReference type="Proteomes" id="UP001275436"/>
    </source>
</evidence>
<feature type="compositionally biased region" description="Acidic residues" evidence="1">
    <location>
        <begin position="327"/>
        <end position="341"/>
    </location>
</feature>